<dbReference type="PANTHER" id="PTHR10663">
    <property type="entry name" value="GUANYL-NUCLEOTIDE EXCHANGE FACTOR"/>
    <property type="match status" value="1"/>
</dbReference>
<dbReference type="SUPFAM" id="SSF48371">
    <property type="entry name" value="ARM repeat"/>
    <property type="match status" value="1"/>
</dbReference>
<dbReference type="FunFam" id="1.10.1000.11:FF:000002">
    <property type="entry name" value="Cytohesin 1"/>
    <property type="match status" value="1"/>
</dbReference>
<reference evidence="3" key="1">
    <citation type="submission" date="2021-06" db="EMBL/GenBank/DDBJ databases">
        <authorList>
            <person name="Kallberg Y."/>
            <person name="Tangrot J."/>
            <person name="Rosling A."/>
        </authorList>
    </citation>
    <scope>NUCLEOTIDE SEQUENCE</scope>
    <source>
        <strain evidence="3">MT106</strain>
    </source>
</reference>
<dbReference type="GO" id="GO:0005085">
    <property type="term" value="F:guanyl-nucleotide exchange factor activity"/>
    <property type="evidence" value="ECO:0007669"/>
    <property type="project" value="InterPro"/>
</dbReference>
<feature type="region of interest" description="Disordered" evidence="1">
    <location>
        <begin position="1496"/>
        <end position="1519"/>
    </location>
</feature>
<dbReference type="CDD" id="cd00171">
    <property type="entry name" value="Sec7"/>
    <property type="match status" value="1"/>
</dbReference>
<dbReference type="Pfam" id="PF01369">
    <property type="entry name" value="Sec7"/>
    <property type="match status" value="1"/>
</dbReference>
<dbReference type="GO" id="GO:0005794">
    <property type="term" value="C:Golgi apparatus"/>
    <property type="evidence" value="ECO:0007669"/>
    <property type="project" value="UniProtKB-ARBA"/>
</dbReference>
<dbReference type="OrthoDB" id="10258608at2759"/>
<dbReference type="Pfam" id="PF12783">
    <property type="entry name" value="Sec7-like_HUS"/>
    <property type="match status" value="1"/>
</dbReference>
<dbReference type="GO" id="GO:0032012">
    <property type="term" value="P:regulation of ARF protein signal transduction"/>
    <property type="evidence" value="ECO:0007669"/>
    <property type="project" value="InterPro"/>
</dbReference>
<dbReference type="SMART" id="SM00222">
    <property type="entry name" value="Sec7"/>
    <property type="match status" value="1"/>
</dbReference>
<dbReference type="Pfam" id="PF23325">
    <property type="entry name" value="TPR_28"/>
    <property type="match status" value="1"/>
</dbReference>
<feature type="domain" description="SEC7" evidence="2">
    <location>
        <begin position="522"/>
        <end position="711"/>
    </location>
</feature>
<dbReference type="PROSITE" id="PS50190">
    <property type="entry name" value="SEC7"/>
    <property type="match status" value="1"/>
</dbReference>
<evidence type="ECO:0000259" key="2">
    <source>
        <dbReference type="PROSITE" id="PS50190"/>
    </source>
</evidence>
<dbReference type="InterPro" id="IPR023394">
    <property type="entry name" value="Sec7_C_sf"/>
</dbReference>
<protein>
    <submittedName>
        <fullName evidence="3">11930_t:CDS:1</fullName>
    </submittedName>
</protein>
<dbReference type="InterPro" id="IPR056604">
    <property type="entry name" value="GBF1-like_TPR"/>
</dbReference>
<evidence type="ECO:0000313" key="4">
    <source>
        <dbReference type="Proteomes" id="UP000789831"/>
    </source>
</evidence>
<dbReference type="GO" id="GO:0016192">
    <property type="term" value="P:vesicle-mediated transport"/>
    <property type="evidence" value="ECO:0007669"/>
    <property type="project" value="UniProtKB-ARBA"/>
</dbReference>
<name>A0A9N9F705_9GLOM</name>
<feature type="region of interest" description="Disordered" evidence="1">
    <location>
        <begin position="1456"/>
        <end position="1480"/>
    </location>
</feature>
<dbReference type="SUPFAM" id="SSF48425">
    <property type="entry name" value="Sec7 domain"/>
    <property type="match status" value="1"/>
</dbReference>
<dbReference type="InterPro" id="IPR000904">
    <property type="entry name" value="Sec7_dom"/>
</dbReference>
<comment type="caution">
    <text evidence="3">The sequence shown here is derived from an EMBL/GenBank/DDBJ whole genome shotgun (WGS) entry which is preliminary data.</text>
</comment>
<feature type="compositionally biased region" description="Basic and acidic residues" evidence="1">
    <location>
        <begin position="1508"/>
        <end position="1519"/>
    </location>
</feature>
<proteinExistence type="predicted"/>
<dbReference type="InterPro" id="IPR016024">
    <property type="entry name" value="ARM-type_fold"/>
</dbReference>
<evidence type="ECO:0000313" key="3">
    <source>
        <dbReference type="EMBL" id="CAG8513943.1"/>
    </source>
</evidence>
<feature type="compositionally biased region" description="Low complexity" evidence="1">
    <location>
        <begin position="1456"/>
        <end position="1472"/>
    </location>
</feature>
<dbReference type="Gene3D" id="1.10.1000.11">
    <property type="entry name" value="Arf Nucleotide-binding Site Opener,domain 2"/>
    <property type="match status" value="1"/>
</dbReference>
<dbReference type="Proteomes" id="UP000789831">
    <property type="component" value="Unassembled WGS sequence"/>
</dbReference>
<dbReference type="EMBL" id="CAJVPL010000606">
    <property type="protein sequence ID" value="CAG8513943.1"/>
    <property type="molecule type" value="Genomic_DNA"/>
</dbReference>
<gene>
    <name evidence="3" type="ORF">AGERDE_LOCUS4886</name>
</gene>
<accession>A0A9N9F705</accession>
<keyword evidence="4" id="KW-1185">Reference proteome</keyword>
<dbReference type="InterPro" id="IPR035999">
    <property type="entry name" value="Sec7_dom_sf"/>
</dbReference>
<sequence>MEETFFMSYPTCQLSWLNLVHAEIISVTSAMRKNSRWSGMSVSRLNMGGLGMSMGLRGRTAVAEDTFRSQESPLMTGFSNLRIQLSNISDVREIDALALLEPFLEVIRSGDTNGPITATALSSVEKFLAYKIININSPNLSVAMSNLSSAATHCKFEASDPVSDEFVLLKILQVLRLALTSEVGQVLSDEALCEMMETGLSMCCQMRLSELLRRSAEHTMIVMVQTMFERVQDDGNSEDSDLKLFGILSIKELLRVLISLLDPHDHKHTDTMRLMALSILNVAFEVGGHKIGRFQPLRELVIDDLCKFLFQLARTENILLLLFTLRVISTVFDTMRPYLKLQGELYLSFLIERLISPTNNMRNLEISSEFSSSFVSLDSPLSSGMSTPLSEKTVRPNGESSIATGEVRELLLESLGQFSRTPTFMVDLWVNYDCNLYCGDLFEDVVKFLSRNSLPDSTGYSASNSHILCLDALLLYINYTVDRIQTGKNGNNSLISKKSWDQMSATDYNDGIRPSEYLSPIELLDRKKQKQILIEGASKFNENPKAGLEFLEANGIINDSTTDKNTSIASFLKATPRINKKHLGDFISKPSNIDILKAFVELFDFSGKRMDEALREMLETFRLPGEAQQISRIMEVFAETYFASGPSEIASRDAAFILSYSVIMLNTDLHNPQVRRRMTLEDYMKNLRNENNGENFPPEYLQAIYEAIRKKEIVMPEEHEGQLGFNYAWKELLRRAESAGALIVCDISLYDKDMFMVAWKPIVAAIIYAFNSAPDDNILQKAITGFHQCALISAHYHLLDVFDYIIMSLAKLTGLLEVRYANANGNANIPVKVQDTELTVSDLSIQFGRNYKGQLAAVVLFAVANEHGNVLREGWKYILEIFKNLFINSLLPSSMLQVEDFLAGKTTIPLKPKNASLTKQERNRDNSLLSTLSSYLLSPYSSNYEYLRNEPTEEEIEFTMCTTDCVVVCRLEDLFADIRLLEEDSLEHLMNAIKFIADGFLTSDPKNLQRSSTPVSITQPTSKTTTQTTGALIPYDPAAIFFLELMINVTLQNRDRIKPIIFEHISDILINSQNHSILLVERTVVALLRLCIRLTHKEEMVSDVLQSLELLKALPLEVINAVGEQMMAGILNLIKSDASYIRGKAPWETVFYLLGATSNHPQASRYSFETIACLVGEHKNISIHNFSESVELLTEFASAATFTGESEMHNDNNKNSRLRISKTQSAIIERARRAVELLYQLYVEIPKLLNDSEASPGEAWSTYWLPILTGLSQQCYNPCRDVRQYAITYLQRALLDPELVSHGVTEWVVIFDVVLFPLLDQLLKPEIFEADPVGMEETRMRASALLCKIFLHYLNKLAEWGGLTSLWSQILDIMERYMDNGENESLMEAIPESLKNMLLVMSTSGILNPPISLNETTTTLDESNKASNRAPIELWNITWTKIDKFLPKLKDELFPSTSSSNPLSSLPDNNLSQESTSENNVQSGFEIIDQHVQDDIANESSSSSAAPKPEKVEAAELEKTREPTTIEVVVNTNTSISDDVIIV</sequence>
<evidence type="ECO:0000256" key="1">
    <source>
        <dbReference type="SAM" id="MobiDB-lite"/>
    </source>
</evidence>
<dbReference type="InterPro" id="IPR032691">
    <property type="entry name" value="Mon2/Sec7/BIG1-like_HUS"/>
</dbReference>
<dbReference type="Gene3D" id="1.10.220.20">
    <property type="match status" value="1"/>
</dbReference>
<organism evidence="3 4">
    <name type="scientific">Ambispora gerdemannii</name>
    <dbReference type="NCBI Taxonomy" id="144530"/>
    <lineage>
        <taxon>Eukaryota</taxon>
        <taxon>Fungi</taxon>
        <taxon>Fungi incertae sedis</taxon>
        <taxon>Mucoromycota</taxon>
        <taxon>Glomeromycotina</taxon>
        <taxon>Glomeromycetes</taxon>
        <taxon>Archaeosporales</taxon>
        <taxon>Ambisporaceae</taxon>
        <taxon>Ambispora</taxon>
    </lineage>
</organism>
<dbReference type="PANTHER" id="PTHR10663:SF388">
    <property type="entry name" value="GOLGI-SPECIFIC BREFELDIN A-RESISTANCE GUANINE NUCLEOTIDE EXCHANGE FACTOR 1"/>
    <property type="match status" value="1"/>
</dbReference>